<name>K0T767_THAOC</name>
<dbReference type="eggNOG" id="ENOG502R9F2">
    <property type="taxonomic scope" value="Eukaryota"/>
</dbReference>
<gene>
    <name evidence="2" type="ORF">THAOC_05463</name>
</gene>
<keyword evidence="3" id="KW-1185">Reference proteome</keyword>
<accession>K0T767</accession>
<comment type="caution">
    <text evidence="2">The sequence shown here is derived from an EMBL/GenBank/DDBJ whole genome shotgun (WGS) entry which is preliminary data.</text>
</comment>
<evidence type="ECO:0000313" key="3">
    <source>
        <dbReference type="Proteomes" id="UP000266841"/>
    </source>
</evidence>
<protein>
    <submittedName>
        <fullName evidence="2">Uncharacterized protein</fullName>
    </submittedName>
</protein>
<proteinExistence type="predicted"/>
<dbReference type="EMBL" id="AGNL01005040">
    <property type="protein sequence ID" value="EJK72954.1"/>
    <property type="molecule type" value="Genomic_DNA"/>
</dbReference>
<dbReference type="OrthoDB" id="54280at2759"/>
<dbReference type="AlphaFoldDB" id="K0T767"/>
<sequence>MVVQVEHKRLLRAFYKRHDPGKMSLADARGVGDIVRLQIERATAGGDPAELHFPERIKARAVSKSHISHRNPNCCSGAIINIDKELATWKGKEQLLYILLAKRHKCSNPLNTIYVKTLANEGEQDDDVARVRTYLDVFYPKDRDTANELVEKSAGKIDELFAKLATNFHAINPTKLKREREGYSKEVNYPSVLVEYLHSNPTVLEAESQRLVEDESGESLGGKSLDAETAADRLLAKARGREALLFSILAARHGTSNALDSVFEERLKEARPKDSLGCLRLYLSVMHPAFLSEARSLIKKHKGAGGEEELFEKLARKFRAVNPLTVWKRPGAGLECVEEVEDETHTQQTIDISQTSFSSPKRKGRGRDGFAARSPCPSGRLATGHSCRRSRGQAAALARVRRSAVGAAVAVAAAVITESVAANFIQIAVHQYLDLVCALGGTVGLFAHPPVFTESLLPVGMAGSRHFIVQ</sequence>
<evidence type="ECO:0000313" key="2">
    <source>
        <dbReference type="EMBL" id="EJK72954.1"/>
    </source>
</evidence>
<feature type="region of interest" description="Disordered" evidence="1">
    <location>
        <begin position="345"/>
        <end position="385"/>
    </location>
</feature>
<dbReference type="Proteomes" id="UP000266841">
    <property type="component" value="Unassembled WGS sequence"/>
</dbReference>
<evidence type="ECO:0000256" key="1">
    <source>
        <dbReference type="SAM" id="MobiDB-lite"/>
    </source>
</evidence>
<reference evidence="2 3" key="1">
    <citation type="journal article" date="2012" name="Genome Biol.">
        <title>Genome and low-iron response of an oceanic diatom adapted to chronic iron limitation.</title>
        <authorList>
            <person name="Lommer M."/>
            <person name="Specht M."/>
            <person name="Roy A.S."/>
            <person name="Kraemer L."/>
            <person name="Andreson R."/>
            <person name="Gutowska M.A."/>
            <person name="Wolf J."/>
            <person name="Bergner S.V."/>
            <person name="Schilhabel M.B."/>
            <person name="Klostermeier U.C."/>
            <person name="Beiko R.G."/>
            <person name="Rosenstiel P."/>
            <person name="Hippler M."/>
            <person name="Laroche J."/>
        </authorList>
    </citation>
    <scope>NUCLEOTIDE SEQUENCE [LARGE SCALE GENOMIC DNA]</scope>
    <source>
        <strain evidence="2 3">CCMP1005</strain>
    </source>
</reference>
<organism evidence="2 3">
    <name type="scientific">Thalassiosira oceanica</name>
    <name type="common">Marine diatom</name>
    <dbReference type="NCBI Taxonomy" id="159749"/>
    <lineage>
        <taxon>Eukaryota</taxon>
        <taxon>Sar</taxon>
        <taxon>Stramenopiles</taxon>
        <taxon>Ochrophyta</taxon>
        <taxon>Bacillariophyta</taxon>
        <taxon>Coscinodiscophyceae</taxon>
        <taxon>Thalassiosirophycidae</taxon>
        <taxon>Thalassiosirales</taxon>
        <taxon>Thalassiosiraceae</taxon>
        <taxon>Thalassiosira</taxon>
    </lineage>
</organism>
<feature type="compositionally biased region" description="Polar residues" evidence="1">
    <location>
        <begin position="346"/>
        <end position="359"/>
    </location>
</feature>